<dbReference type="InterPro" id="IPR004158">
    <property type="entry name" value="DUF247_pln"/>
</dbReference>
<evidence type="ECO:0000256" key="1">
    <source>
        <dbReference type="SAM" id="Phobius"/>
    </source>
</evidence>
<keyword evidence="1" id="KW-0812">Transmembrane</keyword>
<keyword evidence="1" id="KW-0472">Membrane</keyword>
<dbReference type="EMBL" id="JAXUIC010000010">
    <property type="protein sequence ID" value="KAK4566513.1"/>
    <property type="molecule type" value="Genomic_DNA"/>
</dbReference>
<dbReference type="Pfam" id="PF03140">
    <property type="entry name" value="DUF247"/>
    <property type="match status" value="1"/>
</dbReference>
<dbReference type="PANTHER" id="PTHR31170">
    <property type="entry name" value="BNAC04G53230D PROTEIN"/>
    <property type="match status" value="1"/>
</dbReference>
<keyword evidence="3" id="KW-1185">Reference proteome</keyword>
<evidence type="ECO:0000313" key="2">
    <source>
        <dbReference type="EMBL" id="KAK4566513.1"/>
    </source>
</evidence>
<dbReference type="Proteomes" id="UP001324115">
    <property type="component" value="Unassembled WGS sequence"/>
</dbReference>
<proteinExistence type="predicted"/>
<accession>A0AAN7IE00</accession>
<feature type="transmembrane region" description="Helical" evidence="1">
    <location>
        <begin position="404"/>
        <end position="425"/>
    </location>
</feature>
<sequence>MAQSGFTEVSYPTRHEVRNISNSITGIYRVPYHLLKLNEEAYTPQVISIGPFHRNNRRLQTMQGLKEEYSKRFWQRVTAENRLDVETEIPIMNEETMKQFREFYGETIGLSDDRLSKLVSVDSFFILELFLRYHLHIWPSEDPLFKESFLLPTVTNDLLLLENQLPFFFLEEFFQAAFPTYSGVLSVRQLTFEFFKAFNVQNISHENSEVKILHFTDLLRTFLLPQSLWPSSPQAQLPQRGNKKVKLLYSATQLQEAGIKFMVSSNKGLTGLKFENGVLEIPCLEFYDTTEALIRNIMALEQTRYMRNGYVTDYFFMLDFLTNTTKDMDLLCDSGIVDNYLGDNNAATSIVNNLHKNILWVGLSTDYCKLCESLNAFYKDPRHIWKAILKRDYFSTPWRTASTVAVAVLFVLTFIQTVCSILQVLQAEKLQ</sequence>
<dbReference type="EMBL" id="JAXUIC010000010">
    <property type="protein sequence ID" value="KAK4566514.1"/>
    <property type="molecule type" value="Genomic_DNA"/>
</dbReference>
<organism evidence="2 3">
    <name type="scientific">Quercus rubra</name>
    <name type="common">Northern red oak</name>
    <name type="synonym">Quercus borealis</name>
    <dbReference type="NCBI Taxonomy" id="3512"/>
    <lineage>
        <taxon>Eukaryota</taxon>
        <taxon>Viridiplantae</taxon>
        <taxon>Streptophyta</taxon>
        <taxon>Embryophyta</taxon>
        <taxon>Tracheophyta</taxon>
        <taxon>Spermatophyta</taxon>
        <taxon>Magnoliopsida</taxon>
        <taxon>eudicotyledons</taxon>
        <taxon>Gunneridae</taxon>
        <taxon>Pentapetalae</taxon>
        <taxon>rosids</taxon>
        <taxon>fabids</taxon>
        <taxon>Fagales</taxon>
        <taxon>Fagaceae</taxon>
        <taxon>Quercus</taxon>
    </lineage>
</organism>
<gene>
    <name evidence="2" type="ORF">RGQ29_002681</name>
</gene>
<evidence type="ECO:0000313" key="3">
    <source>
        <dbReference type="Proteomes" id="UP001324115"/>
    </source>
</evidence>
<keyword evidence="1" id="KW-1133">Transmembrane helix</keyword>
<dbReference type="PANTHER" id="PTHR31170:SF23">
    <property type="match status" value="1"/>
</dbReference>
<protein>
    <submittedName>
        <fullName evidence="2">Uncharacterized protein</fullName>
    </submittedName>
</protein>
<dbReference type="AlphaFoldDB" id="A0AAN7IE00"/>
<comment type="caution">
    <text evidence="2">The sequence shown here is derived from an EMBL/GenBank/DDBJ whole genome shotgun (WGS) entry which is preliminary data.</text>
</comment>
<name>A0AAN7IE00_QUERU</name>
<reference evidence="2 3" key="1">
    <citation type="journal article" date="2023" name="G3 (Bethesda)">
        <title>A haplotype-resolved chromosome-scale genome for Quercus rubra L. provides insights into the genetics of adaptive traits for red oak species.</title>
        <authorList>
            <person name="Kapoor B."/>
            <person name="Jenkins J."/>
            <person name="Schmutz J."/>
            <person name="Zhebentyayeva T."/>
            <person name="Kuelheim C."/>
            <person name="Coggeshall M."/>
            <person name="Heim C."/>
            <person name="Lasky J.R."/>
            <person name="Leites L."/>
            <person name="Islam-Faridi N."/>
            <person name="Romero-Severson J."/>
            <person name="DeLeo V.L."/>
            <person name="Lucas S.M."/>
            <person name="Lazic D."/>
            <person name="Gailing O."/>
            <person name="Carlson J."/>
            <person name="Staton M."/>
        </authorList>
    </citation>
    <scope>NUCLEOTIDE SEQUENCE [LARGE SCALE GENOMIC DNA]</scope>
    <source>
        <strain evidence="2">Pseudo-F2</strain>
    </source>
</reference>